<dbReference type="Proteomes" id="UP000289326">
    <property type="component" value="Chromosome"/>
</dbReference>
<dbReference type="KEGG" id="mphi:EG856_01540"/>
<reference evidence="1 2" key="1">
    <citation type="submission" date="2019-01" db="EMBL/GenBank/DDBJ databases">
        <title>Complete sequence and annotation of the Mycoplasma phocirhinis strain 852T genome.</title>
        <authorList>
            <person name="Frasca S.Jr."/>
            <person name="Kutish G.F."/>
            <person name="Castellanos Gell J."/>
            <person name="Michaels D.L."/>
            <person name="Brown D.R."/>
        </authorList>
    </citation>
    <scope>NUCLEOTIDE SEQUENCE [LARGE SCALE GENOMIC DNA]</scope>
    <source>
        <strain evidence="1 2">852</strain>
    </source>
</reference>
<evidence type="ECO:0000313" key="2">
    <source>
        <dbReference type="Proteomes" id="UP000289326"/>
    </source>
</evidence>
<sequence>MKNTKISKKELNSFKLQTELMLFDLYAEYEQKRESKNFVSFTQLHASVLLSFGDGFEAQSFKTIQQRVNLAQNKKYDIVFNKFVISFERITKYSSNILSPVIAQGESSTNDAVILSHDSELTLSRYLVKLNQEIDKLIDEGNFVEVIPYAILYRSTQSKKLKLSFGKEMLATIKE</sequence>
<dbReference type="RefSeq" id="WP_130429380.1">
    <property type="nucleotide sequence ID" value="NZ_CP034841.1"/>
</dbReference>
<accession>A0A4P6MNL9</accession>
<evidence type="ECO:0000313" key="1">
    <source>
        <dbReference type="EMBL" id="QBF34603.1"/>
    </source>
</evidence>
<protein>
    <submittedName>
        <fullName evidence="1">DUF2714 domain-containing protein</fullName>
    </submittedName>
</protein>
<keyword evidence="2" id="KW-1185">Reference proteome</keyword>
<proteinExistence type="predicted"/>
<dbReference type="EMBL" id="CP034841">
    <property type="protein sequence ID" value="QBF34603.1"/>
    <property type="molecule type" value="Genomic_DNA"/>
</dbReference>
<dbReference type="InterPro" id="IPR021222">
    <property type="entry name" value="DUF2714"/>
</dbReference>
<gene>
    <name evidence="1" type="ORF">EG856_01540</name>
</gene>
<organism evidence="1 2">
    <name type="scientific">Mycoplasmopsis phocirhinis</name>
    <dbReference type="NCBI Taxonomy" id="142650"/>
    <lineage>
        <taxon>Bacteria</taxon>
        <taxon>Bacillati</taxon>
        <taxon>Mycoplasmatota</taxon>
        <taxon>Mycoplasmoidales</taxon>
        <taxon>Metamycoplasmataceae</taxon>
        <taxon>Mycoplasmopsis</taxon>
    </lineage>
</organism>
<dbReference type="OrthoDB" id="399079at2"/>
<dbReference type="Pfam" id="PF10896">
    <property type="entry name" value="DUF2714"/>
    <property type="match status" value="1"/>
</dbReference>
<name>A0A4P6MNL9_9BACT</name>
<dbReference type="AlphaFoldDB" id="A0A4P6MNL9"/>